<keyword evidence="2" id="KW-1185">Reference proteome</keyword>
<gene>
    <name evidence="1" type="ORF">ACCI49_07805</name>
</gene>
<comment type="caution">
    <text evidence="1">The sequence shown here is derived from an EMBL/GenBank/DDBJ whole genome shotgun (WGS) entry which is preliminary data.</text>
</comment>
<name>A0ABV4NYR4_9GAMM</name>
<organism evidence="1 2">
    <name type="scientific">Microbulbifer epialgicus</name>
    <dbReference type="NCBI Taxonomy" id="393907"/>
    <lineage>
        <taxon>Bacteria</taxon>
        <taxon>Pseudomonadati</taxon>
        <taxon>Pseudomonadota</taxon>
        <taxon>Gammaproteobacteria</taxon>
        <taxon>Cellvibrionales</taxon>
        <taxon>Microbulbiferaceae</taxon>
        <taxon>Microbulbifer</taxon>
    </lineage>
</organism>
<evidence type="ECO:0000313" key="1">
    <source>
        <dbReference type="EMBL" id="MFA0810825.1"/>
    </source>
</evidence>
<accession>A0ABV4NYR4</accession>
<dbReference type="Proteomes" id="UP001569428">
    <property type="component" value="Unassembled WGS sequence"/>
</dbReference>
<proteinExistence type="predicted"/>
<sequence>MNSHQDKASSATCSVIATRESKWLPPLIAEPADCESEDHRRNCLAWHLFRTKTRPEILDWLKKQSTRMANDMRVRLNILREQVREMRQQAQGEG</sequence>
<protein>
    <submittedName>
        <fullName evidence="1">Uncharacterized protein</fullName>
    </submittedName>
</protein>
<dbReference type="RefSeq" id="WP_371838397.1">
    <property type="nucleotide sequence ID" value="NZ_JBGMEK010000012.1"/>
</dbReference>
<dbReference type="EMBL" id="JBGMEK010000012">
    <property type="protein sequence ID" value="MFA0810825.1"/>
    <property type="molecule type" value="Genomic_DNA"/>
</dbReference>
<evidence type="ECO:0000313" key="2">
    <source>
        <dbReference type="Proteomes" id="UP001569428"/>
    </source>
</evidence>
<reference evidence="1 2" key="1">
    <citation type="submission" date="2024-08" db="EMBL/GenBank/DDBJ databases">
        <authorList>
            <person name="Ishaq N."/>
        </authorList>
    </citation>
    <scope>NUCLEOTIDE SEQUENCE [LARGE SCALE GENOMIC DNA]</scope>
    <source>
        <strain evidence="1 2">DSM 18651</strain>
    </source>
</reference>